<keyword evidence="2" id="KW-1185">Reference proteome</keyword>
<evidence type="ECO:0000313" key="1">
    <source>
        <dbReference type="EMBL" id="KAI3376349.1"/>
    </source>
</evidence>
<evidence type="ECO:0000313" key="2">
    <source>
        <dbReference type="Proteomes" id="UP000831701"/>
    </source>
</evidence>
<proteinExistence type="predicted"/>
<sequence length="1157" mass="128603">MMQVPEELSANTETYNQNTNMTAGESCATLSDVKSSGDEEAQQNLSTDGDGAHSGITQQSTAVKSEQLKESEDVGEESAYHSEQLLGEETKAEKQKDCLVQIEANSEDLLDEEEQKTGEVPEEPSANTETYNQNTNMTAGESCATLSDVKSSGDEEAQQNEKQRRRRGTEQSTAMASWRSKREHSEEDEEEVRRKETKEDFSHQTGGEEADVESVKKDTSAGATSQNTNMTAGESCATLNDVKSSGDEEAQQNLPTDGDGAHSGITQQSTAIKSSLRSRKKVKESEGWRRVGVVYHSEQLLGEETKAEKQKGTKKKKSNFSFILILILSFLPLLQSVLYKLKANSEDLLDEEEQETGEVPEELSANTETYKAAYPLMHRATDSKTPCETNSEGPADIALPKRSETNNLVEPRRDEVERKEHEGEQNADNSKKRQREHSEEDEEEREHSNEDFSHQTGGEEADVESVKKDTSAGATSQNTNMTAEKRLHGLYNQGATCYLNSILQILFMTPEIHDRLETAIDRELRKIFEGLKEKKCGTEKITEALGIKDVFQQRDAAEYLEMILNKISSQASEDFKVYLKYTTKCSEGHIISEETNDYWTVQLSLIDNPHTAYSVEKSFERIFETKSYSGDNKVHCNDCNNKTEATSRCEMVKSPQILTLLLKRFDFNYYTMSHFKSNCCVDVPLTLQIKARRSDPYNETYKLYGMVDHSGSLHSGHYTATILPSEDETWYKFNDTSVYKVSEQLFAKTGSHKSSAVYLLMYRATKPQTPCERQKKSETNNLVEPRRDEVEWEEHEGERNADNSKKRKREHSEENEEEVRRKETKEDFSHQTGGEEADVESVKKDTSAGATSQNTNMTAGESCATLSDVKSSGDEEAQQNLPTDGDGAHSGITQQSTAVESEELKESEDVGEGEREHSEEDEEEVRRKETKEDFSHQTGGEEADVESVKKDTSAGATSQNTNMTAGESCATLSDVKSSGDEEAQQNLPTDGDGADSGITQQSTAVESEQQKESEGVGEESAYHGEQLLGEETTAEKQKECFVQIEANSEDEEGDETGEREHSEEDEEEVRRKETKEDFSHQTGGEEADVESVKKDTSAGATSQNTNMTAGESCATLSDVKSSGNEEAQQNLPTDGDGAHSGITQQSTAVESEELKGK</sequence>
<comment type="caution">
    <text evidence="1">The sequence shown here is derived from an EMBL/GenBank/DDBJ whole genome shotgun (WGS) entry which is preliminary data.</text>
</comment>
<name>A0ACB8X8N8_9TELE</name>
<dbReference type="Proteomes" id="UP000831701">
    <property type="component" value="Chromosome 2"/>
</dbReference>
<gene>
    <name evidence="1" type="ORF">L3Q82_016833</name>
</gene>
<organism evidence="1 2">
    <name type="scientific">Scortum barcoo</name>
    <name type="common">barcoo grunter</name>
    <dbReference type="NCBI Taxonomy" id="214431"/>
    <lineage>
        <taxon>Eukaryota</taxon>
        <taxon>Metazoa</taxon>
        <taxon>Chordata</taxon>
        <taxon>Craniata</taxon>
        <taxon>Vertebrata</taxon>
        <taxon>Euteleostomi</taxon>
        <taxon>Actinopterygii</taxon>
        <taxon>Neopterygii</taxon>
        <taxon>Teleostei</taxon>
        <taxon>Neoteleostei</taxon>
        <taxon>Acanthomorphata</taxon>
        <taxon>Eupercaria</taxon>
        <taxon>Centrarchiformes</taxon>
        <taxon>Terapontoidei</taxon>
        <taxon>Terapontidae</taxon>
        <taxon>Scortum</taxon>
    </lineage>
</organism>
<accession>A0ACB8X8N8</accession>
<reference evidence="1" key="1">
    <citation type="submission" date="2022-04" db="EMBL/GenBank/DDBJ databases">
        <title>Jade perch genome.</title>
        <authorList>
            <person name="Chao B."/>
        </authorList>
    </citation>
    <scope>NUCLEOTIDE SEQUENCE</scope>
    <source>
        <strain evidence="1">CB-2022</strain>
    </source>
</reference>
<protein>
    <submittedName>
        <fullName evidence="1">Uncharacterized protein</fullName>
    </submittedName>
</protein>
<dbReference type="EMBL" id="CM041532">
    <property type="protein sequence ID" value="KAI3376349.1"/>
    <property type="molecule type" value="Genomic_DNA"/>
</dbReference>